<gene>
    <name evidence="12" type="ORF">ILUMI_06787</name>
</gene>
<dbReference type="InterPro" id="IPR000719">
    <property type="entry name" value="Prot_kinase_dom"/>
</dbReference>
<dbReference type="Gene3D" id="1.10.510.10">
    <property type="entry name" value="Transferase(Phosphotransferase) domain 1"/>
    <property type="match status" value="1"/>
</dbReference>
<reference evidence="12" key="1">
    <citation type="submission" date="2019-08" db="EMBL/GenBank/DDBJ databases">
        <title>The genome of the North American firefly Photinus pyralis.</title>
        <authorList>
            <consortium name="Photinus pyralis genome working group"/>
            <person name="Fallon T.R."/>
            <person name="Sander Lower S.E."/>
            <person name="Weng J.-K."/>
        </authorList>
    </citation>
    <scope>NUCLEOTIDE SEQUENCE</scope>
    <source>
        <strain evidence="12">TRF0915ILg1</strain>
        <tissue evidence="12">Whole body</tissue>
    </source>
</reference>
<dbReference type="GO" id="GO:0005737">
    <property type="term" value="C:cytoplasm"/>
    <property type="evidence" value="ECO:0007669"/>
    <property type="project" value="UniProtKB-SubCell"/>
</dbReference>
<dbReference type="Pfam" id="PF00786">
    <property type="entry name" value="PBD"/>
    <property type="match status" value="1"/>
</dbReference>
<evidence type="ECO:0000259" key="11">
    <source>
        <dbReference type="PROSITE" id="PS50011"/>
    </source>
</evidence>
<keyword evidence="3" id="KW-0963">Cytoplasm</keyword>
<comment type="subcellular location">
    <subcellularLocation>
        <location evidence="1">Cytoplasm</location>
    </subcellularLocation>
</comment>
<evidence type="ECO:0000256" key="1">
    <source>
        <dbReference type="ARBA" id="ARBA00004496"/>
    </source>
</evidence>
<keyword evidence="5" id="KW-0808">Transferase</keyword>
<evidence type="ECO:0000256" key="8">
    <source>
        <dbReference type="ARBA" id="ARBA00022840"/>
    </source>
</evidence>
<organism evidence="12 13">
    <name type="scientific">Ignelater luminosus</name>
    <name type="common">Cucubano</name>
    <name type="synonym">Pyrophorus luminosus</name>
    <dbReference type="NCBI Taxonomy" id="2038154"/>
    <lineage>
        <taxon>Eukaryota</taxon>
        <taxon>Metazoa</taxon>
        <taxon>Ecdysozoa</taxon>
        <taxon>Arthropoda</taxon>
        <taxon>Hexapoda</taxon>
        <taxon>Insecta</taxon>
        <taxon>Pterygota</taxon>
        <taxon>Neoptera</taxon>
        <taxon>Endopterygota</taxon>
        <taxon>Coleoptera</taxon>
        <taxon>Polyphaga</taxon>
        <taxon>Elateriformia</taxon>
        <taxon>Elateroidea</taxon>
        <taxon>Elateridae</taxon>
        <taxon>Agrypninae</taxon>
        <taxon>Pyrophorini</taxon>
        <taxon>Ignelater</taxon>
    </lineage>
</organism>
<dbReference type="GO" id="GO:0004674">
    <property type="term" value="F:protein serine/threonine kinase activity"/>
    <property type="evidence" value="ECO:0007669"/>
    <property type="project" value="UniProtKB-KW"/>
</dbReference>
<evidence type="ECO:0000256" key="10">
    <source>
        <dbReference type="SAM" id="MobiDB-lite"/>
    </source>
</evidence>
<keyword evidence="7" id="KW-0418">Kinase</keyword>
<evidence type="ECO:0000313" key="13">
    <source>
        <dbReference type="Proteomes" id="UP000801492"/>
    </source>
</evidence>
<dbReference type="InterPro" id="IPR000095">
    <property type="entry name" value="CRIB_dom"/>
</dbReference>
<evidence type="ECO:0000256" key="9">
    <source>
        <dbReference type="PROSITE-ProRule" id="PRU10141"/>
    </source>
</evidence>
<keyword evidence="4" id="KW-0723">Serine/threonine-protein kinase</keyword>
<dbReference type="PROSITE" id="PS50011">
    <property type="entry name" value="PROTEIN_KINASE_DOM"/>
    <property type="match status" value="1"/>
</dbReference>
<dbReference type="Proteomes" id="UP000801492">
    <property type="component" value="Unassembled WGS sequence"/>
</dbReference>
<evidence type="ECO:0000256" key="3">
    <source>
        <dbReference type="ARBA" id="ARBA00022490"/>
    </source>
</evidence>
<dbReference type="Gene3D" id="3.30.200.20">
    <property type="entry name" value="Phosphorylase Kinase, domain 1"/>
    <property type="match status" value="1"/>
</dbReference>
<keyword evidence="13" id="KW-1185">Reference proteome</keyword>
<feature type="region of interest" description="Disordered" evidence="10">
    <location>
        <begin position="1"/>
        <end position="22"/>
    </location>
</feature>
<feature type="domain" description="Protein kinase" evidence="11">
    <location>
        <begin position="208"/>
        <end position="459"/>
    </location>
</feature>
<sequence>MNIGRIFRKNPHRDENGPSVIGHPTNVTQIVHVRRNKETGQLEGLPLAWQRQIGNLFTQAERNNNPDALIHAIKYYNYSMKKKEPEHFKPFVTEQDIDEESEAIDLYMNSDDAHQSRECLTTSNVKILQPTLPELSNRSETLPALPPKQFGNKLKVNNLAKSVEDLTLEAEESPVLRRKTQDYEKTDEDILDELRSICNSGNPNDRYSRSNKDLGAGASGIVFVATDLITRKQVAIKDIDMTKQHRKELLLGEIKILREFKHKNLVNFLDAYMVYDDHLWVVMELLDGGPLTDVVTETVMKEGQIAAVCYEVLQAIHYLHCRGTIHRDIKSDNVLLGMDGIVKVTDFGFCANIVGDEQRQTMVGTPYWMAPEVVTRKQYGKKVDIWSLGIMAIEMIEGEPPYLKEPPLRALYLIAANGRPQIPRWNTLSSDLQSFIDDCLQVDVAKRASADQLLQHSFLNTRIDLSTLTPLIKAAKKILHKA</sequence>
<comment type="caution">
    <text evidence="12">The sequence shown here is derived from an EMBL/GenBank/DDBJ whole genome shotgun (WGS) entry which is preliminary data.</text>
</comment>
<dbReference type="GO" id="GO:0005524">
    <property type="term" value="F:ATP binding"/>
    <property type="evidence" value="ECO:0007669"/>
    <property type="project" value="UniProtKB-UniRule"/>
</dbReference>
<dbReference type="PANTHER" id="PTHR45832:SF21">
    <property type="entry name" value="NON-SPECIFIC SERINE_THREONINE PROTEIN KINASE"/>
    <property type="match status" value="1"/>
</dbReference>
<proteinExistence type="predicted"/>
<dbReference type="AlphaFoldDB" id="A0A8K0DAG8"/>
<evidence type="ECO:0000256" key="7">
    <source>
        <dbReference type="ARBA" id="ARBA00022777"/>
    </source>
</evidence>
<dbReference type="EC" id="2.7.11.1" evidence="2"/>
<feature type="binding site" evidence="9">
    <location>
        <position position="237"/>
    </location>
    <ligand>
        <name>ATP</name>
        <dbReference type="ChEBI" id="CHEBI:30616"/>
    </ligand>
</feature>
<accession>A0A8K0DAG8</accession>
<name>A0A8K0DAG8_IGNLU</name>
<dbReference type="InterPro" id="IPR011009">
    <property type="entry name" value="Kinase-like_dom_sf"/>
</dbReference>
<dbReference type="SMART" id="SM00285">
    <property type="entry name" value="PBD"/>
    <property type="match status" value="1"/>
</dbReference>
<dbReference type="SMART" id="SM00220">
    <property type="entry name" value="S_TKc"/>
    <property type="match status" value="1"/>
</dbReference>
<dbReference type="PROSITE" id="PS00107">
    <property type="entry name" value="PROTEIN_KINASE_ATP"/>
    <property type="match status" value="1"/>
</dbReference>
<dbReference type="Gene3D" id="3.90.810.10">
    <property type="entry name" value="CRIB domain"/>
    <property type="match status" value="1"/>
</dbReference>
<dbReference type="EMBL" id="VTPC01002831">
    <property type="protein sequence ID" value="KAF2899392.1"/>
    <property type="molecule type" value="Genomic_DNA"/>
</dbReference>
<evidence type="ECO:0000256" key="2">
    <source>
        <dbReference type="ARBA" id="ARBA00012513"/>
    </source>
</evidence>
<dbReference type="FunFam" id="1.10.510.10:FF:000011">
    <property type="entry name" value="Non-specific serine/threonine protein kinase"/>
    <property type="match status" value="1"/>
</dbReference>
<dbReference type="OrthoDB" id="1022360at2759"/>
<keyword evidence="8 9" id="KW-0067">ATP-binding</keyword>
<protein>
    <recommendedName>
        <fullName evidence="2">non-specific serine/threonine protein kinase</fullName>
        <ecNumber evidence="2">2.7.11.1</ecNumber>
    </recommendedName>
</protein>
<dbReference type="PANTHER" id="PTHR45832">
    <property type="entry name" value="SERINE/THREONINE-PROTEIN KINASE SAMKA-RELATED-RELATED"/>
    <property type="match status" value="1"/>
</dbReference>
<keyword evidence="6 9" id="KW-0547">Nucleotide-binding</keyword>
<evidence type="ECO:0000256" key="6">
    <source>
        <dbReference type="ARBA" id="ARBA00022741"/>
    </source>
</evidence>
<evidence type="ECO:0000313" key="12">
    <source>
        <dbReference type="EMBL" id="KAF2899392.1"/>
    </source>
</evidence>
<dbReference type="Pfam" id="PF00069">
    <property type="entry name" value="Pkinase"/>
    <property type="match status" value="1"/>
</dbReference>
<evidence type="ECO:0000256" key="5">
    <source>
        <dbReference type="ARBA" id="ARBA00022679"/>
    </source>
</evidence>
<evidence type="ECO:0000256" key="4">
    <source>
        <dbReference type="ARBA" id="ARBA00022527"/>
    </source>
</evidence>
<dbReference type="SUPFAM" id="SSF56112">
    <property type="entry name" value="Protein kinase-like (PK-like)"/>
    <property type="match status" value="1"/>
</dbReference>
<dbReference type="InterPro" id="IPR051931">
    <property type="entry name" value="PAK3-like"/>
</dbReference>
<dbReference type="InterPro" id="IPR017441">
    <property type="entry name" value="Protein_kinase_ATP_BS"/>
</dbReference>
<dbReference type="InterPro" id="IPR036936">
    <property type="entry name" value="CRIB_dom_sf"/>
</dbReference>
<feature type="compositionally biased region" description="Basic residues" evidence="10">
    <location>
        <begin position="1"/>
        <end position="11"/>
    </location>
</feature>